<feature type="binding site" evidence="8">
    <location>
        <position position="122"/>
    </location>
    <ligand>
        <name>L-glutamine</name>
        <dbReference type="ChEBI" id="CHEBI:58359"/>
    </ligand>
</feature>
<dbReference type="AlphaFoldDB" id="A0A1W2TTJ4"/>
<dbReference type="GO" id="GO:0016740">
    <property type="term" value="F:transferase activity"/>
    <property type="evidence" value="ECO:0007669"/>
    <property type="project" value="UniProtKB-KW"/>
</dbReference>
<dbReference type="SUPFAM" id="SSF52317">
    <property type="entry name" value="Class I glutamine amidotransferase-like"/>
    <property type="match status" value="1"/>
</dbReference>
<dbReference type="InterPro" id="IPR029062">
    <property type="entry name" value="Class_I_gatase-like"/>
</dbReference>
<dbReference type="PIRSF" id="PIRSF005639">
    <property type="entry name" value="Glut_amidoT_SNO"/>
    <property type="match status" value="1"/>
</dbReference>
<name>A0A1W2TTJ4_ROSNE</name>
<feature type="active site" description="Charge relay system" evidence="7">
    <location>
        <position position="207"/>
    </location>
</feature>
<dbReference type="GO" id="GO:0008614">
    <property type="term" value="P:pyridoxine metabolic process"/>
    <property type="evidence" value="ECO:0007669"/>
    <property type="project" value="TreeGrafter"/>
</dbReference>
<evidence type="ECO:0000313" key="9">
    <source>
        <dbReference type="EMBL" id="GAP91869.1"/>
    </source>
</evidence>
<evidence type="ECO:0000256" key="8">
    <source>
        <dbReference type="PIRSR" id="PIRSR005639-2"/>
    </source>
</evidence>
<gene>
    <name evidence="9" type="ORF">SAMD00023353_7500290</name>
</gene>
<dbReference type="PROSITE" id="PS01236">
    <property type="entry name" value="PDXT_SNO_1"/>
    <property type="match status" value="1"/>
</dbReference>
<dbReference type="GO" id="GO:0004359">
    <property type="term" value="F:glutaminase activity"/>
    <property type="evidence" value="ECO:0007669"/>
    <property type="project" value="UniProtKB-EC"/>
</dbReference>
<dbReference type="EC" id="3.5.1.2" evidence="2"/>
<keyword evidence="4 9" id="KW-0315">Glutamine amidotransferase</keyword>
<dbReference type="PANTHER" id="PTHR31559">
    <property type="entry name" value="PYRIDOXAL 5'-PHOSPHATE SYNTHASE SUBUNIT SNO"/>
    <property type="match status" value="1"/>
</dbReference>
<dbReference type="GO" id="GO:0016829">
    <property type="term" value="F:lyase activity"/>
    <property type="evidence" value="ECO:0007669"/>
    <property type="project" value="UniProtKB-KW"/>
</dbReference>
<evidence type="ECO:0000256" key="2">
    <source>
        <dbReference type="ARBA" id="ARBA00012918"/>
    </source>
</evidence>
<organism evidence="9">
    <name type="scientific">Rosellinia necatrix</name>
    <name type="common">White root-rot fungus</name>
    <dbReference type="NCBI Taxonomy" id="77044"/>
    <lineage>
        <taxon>Eukaryota</taxon>
        <taxon>Fungi</taxon>
        <taxon>Dikarya</taxon>
        <taxon>Ascomycota</taxon>
        <taxon>Pezizomycotina</taxon>
        <taxon>Sordariomycetes</taxon>
        <taxon>Xylariomycetidae</taxon>
        <taxon>Xylariales</taxon>
        <taxon>Xylariaceae</taxon>
        <taxon>Rosellinia</taxon>
    </lineage>
</organism>
<feature type="binding site" evidence="8">
    <location>
        <begin position="157"/>
        <end position="158"/>
    </location>
    <ligand>
        <name>L-glutamine</name>
        <dbReference type="ChEBI" id="CHEBI:58359"/>
    </ligand>
</feature>
<dbReference type="Proteomes" id="UP000054516">
    <property type="component" value="Unassembled WGS sequence"/>
</dbReference>
<feature type="active site" description="Charge relay system" evidence="7">
    <location>
        <position position="205"/>
    </location>
</feature>
<dbReference type="EMBL" id="DF977520">
    <property type="protein sequence ID" value="GAP91869.1"/>
    <property type="molecule type" value="Genomic_DNA"/>
</dbReference>
<protein>
    <recommendedName>
        <fullName evidence="2">glutaminase</fullName>
        <ecNumber evidence="2">3.5.1.2</ecNumber>
    </recommendedName>
</protein>
<dbReference type="OMA" id="GMIMLAD"/>
<evidence type="ECO:0000256" key="3">
    <source>
        <dbReference type="ARBA" id="ARBA00022801"/>
    </source>
</evidence>
<keyword evidence="3" id="KW-0378">Hydrolase</keyword>
<dbReference type="HAMAP" id="MF_01615">
    <property type="entry name" value="PdxT"/>
    <property type="match status" value="1"/>
</dbReference>
<dbReference type="GO" id="GO:0042823">
    <property type="term" value="P:pyridoxal phosphate biosynthetic process"/>
    <property type="evidence" value="ECO:0007669"/>
    <property type="project" value="InterPro"/>
</dbReference>
<sequence>MVTVGVLALQGGFAEHLGLLKRAADRLSISREQKVLINLTEVRTPSELAICDALILPGGESTTLSLVAAQSGLLEPLREFVKVSKKPVWGTCAGLILLCEQASATKRGGQELIGGLDVKVHRNHFGRQLQSFVQDIDLPFLSDGETGKQAPFPAVFIRAPVVDQMLHHPETPGRPVEILARFQSHGEEDNIIAIRQGNVLGTSFHPELTDDVRIHIWWLRQVISTLHQN</sequence>
<evidence type="ECO:0000256" key="4">
    <source>
        <dbReference type="ARBA" id="ARBA00022962"/>
    </source>
</evidence>
<dbReference type="Pfam" id="PF01174">
    <property type="entry name" value="SNO"/>
    <property type="match status" value="1"/>
</dbReference>
<dbReference type="GO" id="GO:0005829">
    <property type="term" value="C:cytosol"/>
    <property type="evidence" value="ECO:0007669"/>
    <property type="project" value="TreeGrafter"/>
</dbReference>
<dbReference type="OrthoDB" id="2039at2759"/>
<evidence type="ECO:0000256" key="6">
    <source>
        <dbReference type="ARBA" id="ARBA00049534"/>
    </source>
</evidence>
<dbReference type="NCBIfam" id="TIGR03800">
    <property type="entry name" value="PLP_synth_Pdx2"/>
    <property type="match status" value="1"/>
</dbReference>
<keyword evidence="9" id="KW-0808">Transferase</keyword>
<reference evidence="9" key="1">
    <citation type="submission" date="2016-03" db="EMBL/GenBank/DDBJ databases">
        <title>Draft genome sequence of Rosellinia necatrix.</title>
        <authorList>
            <person name="Kanematsu S."/>
        </authorList>
    </citation>
    <scope>NUCLEOTIDE SEQUENCE [LARGE SCALE GENOMIC DNA]</scope>
    <source>
        <strain evidence="9">W97</strain>
    </source>
</reference>
<dbReference type="CDD" id="cd01749">
    <property type="entry name" value="GATase1_PB"/>
    <property type="match status" value="1"/>
</dbReference>
<dbReference type="PANTHER" id="PTHR31559:SF0">
    <property type="entry name" value="PYRIDOXAL 5'-PHOSPHATE SYNTHASE SUBUNIT SNO1-RELATED"/>
    <property type="match status" value="1"/>
</dbReference>
<dbReference type="PROSITE" id="PS51273">
    <property type="entry name" value="GATASE_TYPE_1"/>
    <property type="match status" value="1"/>
</dbReference>
<feature type="active site" description="Nucleophile" evidence="7">
    <location>
        <position position="92"/>
    </location>
</feature>
<evidence type="ECO:0000256" key="5">
    <source>
        <dbReference type="ARBA" id="ARBA00023239"/>
    </source>
</evidence>
<proteinExistence type="inferred from homology"/>
<dbReference type="PROSITE" id="PS51130">
    <property type="entry name" value="PDXT_SNO_2"/>
    <property type="match status" value="1"/>
</dbReference>
<dbReference type="InterPro" id="IPR021196">
    <property type="entry name" value="PdxT/SNO_CS"/>
</dbReference>
<feature type="binding site" evidence="8">
    <location>
        <begin position="59"/>
        <end position="61"/>
    </location>
    <ligand>
        <name>L-glutamine</name>
        <dbReference type="ChEBI" id="CHEBI:58359"/>
    </ligand>
</feature>
<dbReference type="Gene3D" id="3.40.50.880">
    <property type="match status" value="1"/>
</dbReference>
<keyword evidence="10" id="KW-1185">Reference proteome</keyword>
<dbReference type="STRING" id="77044.A0A1W2TTJ4"/>
<dbReference type="GO" id="GO:1903600">
    <property type="term" value="C:glutaminase complex"/>
    <property type="evidence" value="ECO:0007669"/>
    <property type="project" value="TreeGrafter"/>
</dbReference>
<keyword evidence="5" id="KW-0456">Lyase</keyword>
<evidence type="ECO:0000313" key="10">
    <source>
        <dbReference type="Proteomes" id="UP000054516"/>
    </source>
</evidence>
<accession>A0A1W2TTJ4</accession>
<evidence type="ECO:0000256" key="7">
    <source>
        <dbReference type="PIRSR" id="PIRSR005639-1"/>
    </source>
</evidence>
<dbReference type="InterPro" id="IPR002161">
    <property type="entry name" value="PdxT/SNO"/>
</dbReference>
<evidence type="ECO:0000256" key="1">
    <source>
        <dbReference type="ARBA" id="ARBA00008345"/>
    </source>
</evidence>
<comment type="catalytic activity">
    <reaction evidence="6">
        <text>L-glutamine + H2O = L-glutamate + NH4(+)</text>
        <dbReference type="Rhea" id="RHEA:15889"/>
        <dbReference type="ChEBI" id="CHEBI:15377"/>
        <dbReference type="ChEBI" id="CHEBI:28938"/>
        <dbReference type="ChEBI" id="CHEBI:29985"/>
        <dbReference type="ChEBI" id="CHEBI:58359"/>
        <dbReference type="EC" id="3.5.1.2"/>
    </reaction>
</comment>
<comment type="similarity">
    <text evidence="1">Belongs to the glutaminase PdxT/SNO family.</text>
</comment>